<dbReference type="SMART" id="SM00382">
    <property type="entry name" value="AAA"/>
    <property type="match status" value="2"/>
</dbReference>
<name>A0A7J7D9S3_TRIWF</name>
<keyword evidence="3" id="KW-0813">Transport</keyword>
<dbReference type="FunFam" id="1.20.1560.10:FF:000029">
    <property type="entry name" value="ABC transporter B family member 1"/>
    <property type="match status" value="1"/>
</dbReference>
<dbReference type="GO" id="GO:0005886">
    <property type="term" value="C:plasma membrane"/>
    <property type="evidence" value="ECO:0007669"/>
    <property type="project" value="UniProtKB-SubCell"/>
</dbReference>
<dbReference type="InterPro" id="IPR027417">
    <property type="entry name" value="P-loop_NTPase"/>
</dbReference>
<feature type="transmembrane region" description="Helical" evidence="11">
    <location>
        <begin position="39"/>
        <end position="62"/>
    </location>
</feature>
<dbReference type="GO" id="GO:0140359">
    <property type="term" value="F:ABC-type transporter activity"/>
    <property type="evidence" value="ECO:0007669"/>
    <property type="project" value="InterPro"/>
</dbReference>
<dbReference type="GO" id="GO:0005524">
    <property type="term" value="F:ATP binding"/>
    <property type="evidence" value="ECO:0007669"/>
    <property type="project" value="UniProtKB-KW"/>
</dbReference>
<protein>
    <submittedName>
        <fullName evidence="14">Putative ABC transporter B family member 8</fullName>
    </submittedName>
</protein>
<evidence type="ECO:0000256" key="5">
    <source>
        <dbReference type="ARBA" id="ARBA00022737"/>
    </source>
</evidence>
<dbReference type="CDD" id="cd18578">
    <property type="entry name" value="ABC_6TM_Pgp_ABCB1_D2_like"/>
    <property type="match status" value="1"/>
</dbReference>
<dbReference type="InterPro" id="IPR017871">
    <property type="entry name" value="ABC_transporter-like_CS"/>
</dbReference>
<comment type="caution">
    <text evidence="14">The sequence shown here is derived from an EMBL/GenBank/DDBJ whole genome shotgun (WGS) entry which is preliminary data.</text>
</comment>
<feature type="transmembrane region" description="Helical" evidence="11">
    <location>
        <begin position="720"/>
        <end position="738"/>
    </location>
</feature>
<dbReference type="SUPFAM" id="SSF52540">
    <property type="entry name" value="P-loop containing nucleoside triphosphate hydrolases"/>
    <property type="match status" value="2"/>
</dbReference>
<evidence type="ECO:0000313" key="14">
    <source>
        <dbReference type="EMBL" id="KAF5742999.1"/>
    </source>
</evidence>
<feature type="transmembrane region" description="Helical" evidence="11">
    <location>
        <begin position="193"/>
        <end position="216"/>
    </location>
</feature>
<evidence type="ECO:0000256" key="2">
    <source>
        <dbReference type="ARBA" id="ARBA00007577"/>
    </source>
</evidence>
<dbReference type="FunFam" id="3.40.50.300:FF:000205">
    <property type="entry name" value="ABC transporter B family member 4"/>
    <property type="match status" value="1"/>
</dbReference>
<gene>
    <name evidence="14" type="ORF">HS088_TW09G01061</name>
</gene>
<evidence type="ECO:0000256" key="1">
    <source>
        <dbReference type="ARBA" id="ARBA00004651"/>
    </source>
</evidence>
<dbReference type="PROSITE" id="PS50929">
    <property type="entry name" value="ABC_TM1F"/>
    <property type="match status" value="2"/>
</dbReference>
<dbReference type="InterPro" id="IPR011527">
    <property type="entry name" value="ABC1_TM_dom"/>
</dbReference>
<keyword evidence="7" id="KW-0067">ATP-binding</keyword>
<dbReference type="AlphaFoldDB" id="A0A7J7D9S3"/>
<keyword evidence="9 11" id="KW-0472">Membrane</keyword>
<dbReference type="FunFam" id="3.40.50.300:FF:001234">
    <property type="entry name" value="ABC multidrug transporter SitT"/>
    <property type="match status" value="1"/>
</dbReference>
<dbReference type="EMBL" id="JAAARO010000009">
    <property type="protein sequence ID" value="KAF5742999.1"/>
    <property type="molecule type" value="Genomic_DNA"/>
</dbReference>
<dbReference type="Proteomes" id="UP000593562">
    <property type="component" value="Unassembled WGS sequence"/>
</dbReference>
<keyword evidence="10" id="KW-0325">Glycoprotein</keyword>
<dbReference type="CDD" id="cd03249">
    <property type="entry name" value="ABC_MTABC3_MDL1_MDL2"/>
    <property type="match status" value="2"/>
</dbReference>
<dbReference type="InterPro" id="IPR003593">
    <property type="entry name" value="AAA+_ATPase"/>
</dbReference>
<feature type="transmembrane region" description="Helical" evidence="11">
    <location>
        <begin position="811"/>
        <end position="839"/>
    </location>
</feature>
<proteinExistence type="inferred from homology"/>
<feature type="transmembrane region" description="Helical" evidence="11">
    <location>
        <begin position="273"/>
        <end position="293"/>
    </location>
</feature>
<dbReference type="PANTHER" id="PTHR45136:SF2">
    <property type="entry name" value="ABC TRANSPORTER DOMAIN-CONTAINING PROTEIN"/>
    <property type="match status" value="1"/>
</dbReference>
<keyword evidence="15" id="KW-1185">Reference proteome</keyword>
<keyword evidence="5" id="KW-0677">Repeat</keyword>
<dbReference type="Gene3D" id="1.20.1560.10">
    <property type="entry name" value="ABC transporter type 1, transmembrane domain"/>
    <property type="match status" value="1"/>
</dbReference>
<dbReference type="SUPFAM" id="SSF90123">
    <property type="entry name" value="ABC transporter transmembrane region"/>
    <property type="match status" value="2"/>
</dbReference>
<feature type="transmembrane region" description="Helical" evidence="11">
    <location>
        <begin position="902"/>
        <end position="925"/>
    </location>
</feature>
<feature type="domain" description="ABC transmembrane type-1" evidence="13">
    <location>
        <begin position="42"/>
        <end position="333"/>
    </location>
</feature>
<dbReference type="InterPro" id="IPR003439">
    <property type="entry name" value="ABC_transporter-like_ATP-bd"/>
</dbReference>
<evidence type="ECO:0000256" key="8">
    <source>
        <dbReference type="ARBA" id="ARBA00022989"/>
    </source>
</evidence>
<dbReference type="PROSITE" id="PS50893">
    <property type="entry name" value="ABC_TRANSPORTER_2"/>
    <property type="match status" value="2"/>
</dbReference>
<evidence type="ECO:0000256" key="3">
    <source>
        <dbReference type="ARBA" id="ARBA00022448"/>
    </source>
</evidence>
<feature type="transmembrane region" description="Helical" evidence="11">
    <location>
        <begin position="167"/>
        <end position="187"/>
    </location>
</feature>
<dbReference type="CDD" id="cd18577">
    <property type="entry name" value="ABC_6TM_Pgp_ABCB1_D1_like"/>
    <property type="match status" value="1"/>
</dbReference>
<dbReference type="InterPro" id="IPR036640">
    <property type="entry name" value="ABC1_TM_sf"/>
</dbReference>
<reference evidence="14 15" key="1">
    <citation type="journal article" date="2020" name="Nat. Commun.">
        <title>Genome of Tripterygium wilfordii and identification of cytochrome P450 involved in triptolide biosynthesis.</title>
        <authorList>
            <person name="Tu L."/>
            <person name="Su P."/>
            <person name="Zhang Z."/>
            <person name="Gao L."/>
            <person name="Wang J."/>
            <person name="Hu T."/>
            <person name="Zhou J."/>
            <person name="Zhang Y."/>
            <person name="Zhao Y."/>
            <person name="Liu Y."/>
            <person name="Song Y."/>
            <person name="Tong Y."/>
            <person name="Lu Y."/>
            <person name="Yang J."/>
            <person name="Xu C."/>
            <person name="Jia M."/>
            <person name="Peters R.J."/>
            <person name="Huang L."/>
            <person name="Gao W."/>
        </authorList>
    </citation>
    <scope>NUCLEOTIDE SEQUENCE [LARGE SCALE GENOMIC DNA]</scope>
    <source>
        <strain evidence="15">cv. XIE 37</strain>
        <tissue evidence="14">Leaf</tissue>
    </source>
</reference>
<evidence type="ECO:0000259" key="13">
    <source>
        <dbReference type="PROSITE" id="PS50929"/>
    </source>
</evidence>
<keyword evidence="8 11" id="KW-1133">Transmembrane helix</keyword>
<feature type="domain" description="ABC transmembrane type-1" evidence="13">
    <location>
        <begin position="679"/>
        <end position="966"/>
    </location>
</feature>
<comment type="subcellular location">
    <subcellularLocation>
        <location evidence="1">Cell membrane</location>
        <topology evidence="1">Multi-pass membrane protein</topology>
    </subcellularLocation>
</comment>
<feature type="transmembrane region" description="Helical" evidence="11">
    <location>
        <begin position="92"/>
        <end position="111"/>
    </location>
</feature>
<keyword evidence="4 11" id="KW-0812">Transmembrane</keyword>
<dbReference type="FunCoup" id="A0A7J7D9S3">
    <property type="interactions" value="25"/>
</dbReference>
<dbReference type="PANTHER" id="PTHR45136">
    <property type="entry name" value="ABC TRANSPORTER DOMAIN-CONTAINING PROTEIN"/>
    <property type="match status" value="1"/>
</dbReference>
<keyword evidence="6" id="KW-0547">Nucleotide-binding</keyword>
<dbReference type="PROSITE" id="PS00211">
    <property type="entry name" value="ABC_TRANSPORTER_1"/>
    <property type="match status" value="2"/>
</dbReference>
<evidence type="ECO:0000256" key="6">
    <source>
        <dbReference type="ARBA" id="ARBA00022741"/>
    </source>
</evidence>
<dbReference type="FunFam" id="1.20.1560.10:FF:000126">
    <property type="entry name" value="Putative ABC transporter B family member 8"/>
    <property type="match status" value="1"/>
</dbReference>
<feature type="domain" description="ABC transporter" evidence="12">
    <location>
        <begin position="1003"/>
        <end position="1239"/>
    </location>
</feature>
<evidence type="ECO:0000256" key="7">
    <source>
        <dbReference type="ARBA" id="ARBA00022840"/>
    </source>
</evidence>
<evidence type="ECO:0000313" key="15">
    <source>
        <dbReference type="Proteomes" id="UP000593562"/>
    </source>
</evidence>
<evidence type="ECO:0000256" key="9">
    <source>
        <dbReference type="ARBA" id="ARBA00023136"/>
    </source>
</evidence>
<comment type="similarity">
    <text evidence="2">Belongs to the ABC transporter superfamily. ABCB family. Multidrug resistance exporter (TC 3.A.1.201) subfamily.</text>
</comment>
<dbReference type="GO" id="GO:0016887">
    <property type="term" value="F:ATP hydrolysis activity"/>
    <property type="evidence" value="ECO:0007669"/>
    <property type="project" value="InterPro"/>
</dbReference>
<evidence type="ECO:0000256" key="4">
    <source>
        <dbReference type="ARBA" id="ARBA00022692"/>
    </source>
</evidence>
<evidence type="ECO:0000256" key="11">
    <source>
        <dbReference type="SAM" id="Phobius"/>
    </source>
</evidence>
<feature type="domain" description="ABC transporter" evidence="12">
    <location>
        <begin position="368"/>
        <end position="604"/>
    </location>
</feature>
<dbReference type="InParanoid" id="A0A7J7D9S3"/>
<evidence type="ECO:0000259" key="12">
    <source>
        <dbReference type="PROSITE" id="PS50893"/>
    </source>
</evidence>
<evidence type="ECO:0000256" key="10">
    <source>
        <dbReference type="ARBA" id="ARBA00023180"/>
    </source>
</evidence>
<organism evidence="14 15">
    <name type="scientific">Tripterygium wilfordii</name>
    <name type="common">Thunder God vine</name>
    <dbReference type="NCBI Taxonomy" id="458696"/>
    <lineage>
        <taxon>Eukaryota</taxon>
        <taxon>Viridiplantae</taxon>
        <taxon>Streptophyta</taxon>
        <taxon>Embryophyta</taxon>
        <taxon>Tracheophyta</taxon>
        <taxon>Spermatophyta</taxon>
        <taxon>Magnoliopsida</taxon>
        <taxon>eudicotyledons</taxon>
        <taxon>Gunneridae</taxon>
        <taxon>Pentapetalae</taxon>
        <taxon>rosids</taxon>
        <taxon>fabids</taxon>
        <taxon>Celastrales</taxon>
        <taxon>Celastraceae</taxon>
        <taxon>Tripterygium</taxon>
    </lineage>
</organism>
<dbReference type="Pfam" id="PF00664">
    <property type="entry name" value="ABC_membrane"/>
    <property type="match status" value="2"/>
</dbReference>
<dbReference type="Pfam" id="PF00005">
    <property type="entry name" value="ABC_tran"/>
    <property type="match status" value="2"/>
</dbReference>
<accession>A0A7J7D9S3</accession>
<sequence>MGSPEKNESEKREIMVRSSNESKCCIGLIFRCADWVDGLLMFLGTIGAIGDGMSTNILLVFASRIMNSLGLGGQTQQNHPTFMSEVEKCSLYFVYLGLAVMVVAFMEGYCWSKTSERQVLKIRYKYLKAVLRQEVGFFDSQEATTSEIINSISKDTSLIQEVLSEKVPIFLMHASVFISGLAFATYFSWRLAIVAFPTLLVLIIPGMIYGKYLLYLSKKAYNEYSKANTIVEQALSSIKTVYSFTAERRIIDTYSAILDGTSKLGIRKGIAKGLAVGSTGLSFAIWAFLAWYGSHLVMYKGETGGRIYAAGISFILGGLSLGTALPDVKYFTEATVAASRIFNRIDRIPEIDGEDTKGLVLEKIHGEIEFEHVEFTYPSRPDSIVLQDFNLKVEAGKTVALVGASGSGKSTSIALVQRFYDASGGVVKIDGVDIRQLNLKWIRGKMGLVSQEHALFGTSIRDNIMFGKLDATMDEVVAAAMAANAHNFIRQLPEGYETKVGERGALLSGGQKQRIAIARAIIKNPVILLLDEATSALDSESETLVQNALDQASMGRTTLVVAHKLSTVRYADLIAVVNNGCIVEIGSHNDLINTGNGHYAKLFKLQRQFSCDDHEQNPEICASSVTRSSADRPSTAKSSPAFFASPLPVIDTSPQPVTHLLPSFHRLVSLNAPEWKQGLVGSLSAVAFGSVQPTYALTIGGMISAFFADSHQEMKARIRTYSLIFCSLSLISIILNLIQHYNFAYMGESLTKRIRLQMLRKILTFEAAWFDEEQNSSGALCSRLSNEASMVKSLVADRVSLLVQTTSAVTIAMIMGLVVAWKLAVVMIAVQPLTILCFYTRKVILSSITTNFVKAQNQSTQIAVEAVINQKIVTSYGSLEKVLQLFDLAQEEPRKESRKRSWLAGIGMGSAQCLTFMSWALAFWYGGTLVQKNEISAGDVFKTFFILVSTGKVIAEAGSMTSDLAKGSTAVASVFEILDRQSLIQAGDASNGGTKSEKITGRIEMKKVDFAYPNRPETPVLRQFRLEVKPGTSIGIVGKSGCGKSTVICLIQRFYDVQKGSIKVDGMDIREFDLQWYRRQTALVSQEPVIYSGSIRDNIVFGKSDASENEVVEAARAANAHEFISSLKEGYETECGERGVQLSGGQRQRIAIARAIVRNPTILLLDEATSSLDVQSEQVVQEALDRIMVGRTTIVVAHRLNTIKKLDSIAFVADGKVVERGTYAQLKNKGGAFSELANLQR</sequence>
<dbReference type="Gene3D" id="3.40.50.300">
    <property type="entry name" value="P-loop containing nucleotide triphosphate hydrolases"/>
    <property type="match status" value="2"/>
</dbReference>